<accession>A0A9P6NF03</accession>
<dbReference type="AlphaFoldDB" id="A0A9P6NF03"/>
<protein>
    <recommendedName>
        <fullName evidence="5">Flavin reductase like domain-containing protein</fullName>
    </recommendedName>
</protein>
<proteinExistence type="inferred from homology"/>
<feature type="domain" description="Flavin reductase like" evidence="5">
    <location>
        <begin position="78"/>
        <end position="231"/>
    </location>
</feature>
<dbReference type="GO" id="GO:0010181">
    <property type="term" value="F:FMN binding"/>
    <property type="evidence" value="ECO:0007669"/>
    <property type="project" value="InterPro"/>
</dbReference>
<dbReference type="EMBL" id="MU167296">
    <property type="protein sequence ID" value="KAG0144387.1"/>
    <property type="molecule type" value="Genomic_DNA"/>
</dbReference>
<evidence type="ECO:0000313" key="7">
    <source>
        <dbReference type="Proteomes" id="UP000886653"/>
    </source>
</evidence>
<dbReference type="Pfam" id="PF01613">
    <property type="entry name" value="Flavin_Reduct"/>
    <property type="match status" value="1"/>
</dbReference>
<dbReference type="Gene3D" id="2.30.110.10">
    <property type="entry name" value="Electron Transport, Fmn-binding Protein, Chain A"/>
    <property type="match status" value="1"/>
</dbReference>
<comment type="cofactor">
    <cofactor evidence="1">
        <name>FMN</name>
        <dbReference type="ChEBI" id="CHEBI:58210"/>
    </cofactor>
</comment>
<evidence type="ECO:0000256" key="4">
    <source>
        <dbReference type="ARBA" id="ARBA00038054"/>
    </source>
</evidence>
<name>A0A9P6NF03_9BASI</name>
<evidence type="ECO:0000256" key="1">
    <source>
        <dbReference type="ARBA" id="ARBA00001917"/>
    </source>
</evidence>
<sequence>MTHHPPFKQVENSRPAFETKNTFQYTKTPQPDWAPGQGVNDADLKHAELYREPTASGTKTFVPYENISVPDAYKLMINSVVPRPIALCSTLSVDGHPNLAPFSYFNAVGHNPPVIMVSFTAAGGKQKDSGDNIKKTKEFVVNIISEPFIEAANYTAIDAPPGVSEWALSGLTQLASTKVKPARCQEAAISMECELEHLYETFDPSEPSKLTQTVVLGRIKAWHIKESVLVDGGPSISIEKLMPIARLGGISYTRVNTAFELTRPVWEKEKELPEVKALLEAEKGK</sequence>
<organism evidence="6 7">
    <name type="scientific">Cronartium quercuum f. sp. fusiforme G11</name>
    <dbReference type="NCBI Taxonomy" id="708437"/>
    <lineage>
        <taxon>Eukaryota</taxon>
        <taxon>Fungi</taxon>
        <taxon>Dikarya</taxon>
        <taxon>Basidiomycota</taxon>
        <taxon>Pucciniomycotina</taxon>
        <taxon>Pucciniomycetes</taxon>
        <taxon>Pucciniales</taxon>
        <taxon>Coleosporiaceae</taxon>
        <taxon>Cronartium</taxon>
    </lineage>
</organism>
<dbReference type="SMART" id="SM00903">
    <property type="entry name" value="Flavin_Reduct"/>
    <property type="match status" value="1"/>
</dbReference>
<evidence type="ECO:0000256" key="2">
    <source>
        <dbReference type="ARBA" id="ARBA00022630"/>
    </source>
</evidence>
<evidence type="ECO:0000313" key="6">
    <source>
        <dbReference type="EMBL" id="KAG0144387.1"/>
    </source>
</evidence>
<evidence type="ECO:0000259" key="5">
    <source>
        <dbReference type="SMART" id="SM00903"/>
    </source>
</evidence>
<evidence type="ECO:0000256" key="3">
    <source>
        <dbReference type="ARBA" id="ARBA00022643"/>
    </source>
</evidence>
<dbReference type="InterPro" id="IPR002563">
    <property type="entry name" value="Flavin_Rdtase-like_dom"/>
</dbReference>
<comment type="similarity">
    <text evidence="4">Belongs to the flavoredoxin family.</text>
</comment>
<dbReference type="PANTHER" id="PTHR33798">
    <property type="entry name" value="FLAVOPROTEIN OXYGENASE"/>
    <property type="match status" value="1"/>
</dbReference>
<dbReference type="OrthoDB" id="298012at2759"/>
<gene>
    <name evidence="6" type="ORF">CROQUDRAFT_660055</name>
</gene>
<reference evidence="6" key="1">
    <citation type="submission" date="2013-11" db="EMBL/GenBank/DDBJ databases">
        <title>Genome sequence of the fusiform rust pathogen reveals effectors for host alternation and coevolution with pine.</title>
        <authorList>
            <consortium name="DOE Joint Genome Institute"/>
            <person name="Smith K."/>
            <person name="Pendleton A."/>
            <person name="Kubisiak T."/>
            <person name="Anderson C."/>
            <person name="Salamov A."/>
            <person name="Aerts A."/>
            <person name="Riley R."/>
            <person name="Clum A."/>
            <person name="Lindquist E."/>
            <person name="Ence D."/>
            <person name="Campbell M."/>
            <person name="Kronenberg Z."/>
            <person name="Feau N."/>
            <person name="Dhillon B."/>
            <person name="Hamelin R."/>
            <person name="Burleigh J."/>
            <person name="Smith J."/>
            <person name="Yandell M."/>
            <person name="Nelson C."/>
            <person name="Grigoriev I."/>
            <person name="Davis J."/>
        </authorList>
    </citation>
    <scope>NUCLEOTIDE SEQUENCE</scope>
    <source>
        <strain evidence="6">G11</strain>
    </source>
</reference>
<dbReference type="SUPFAM" id="SSF50475">
    <property type="entry name" value="FMN-binding split barrel"/>
    <property type="match status" value="1"/>
</dbReference>
<dbReference type="PANTHER" id="PTHR33798:SF5">
    <property type="entry name" value="FLAVIN REDUCTASE LIKE DOMAIN-CONTAINING PROTEIN"/>
    <property type="match status" value="1"/>
</dbReference>
<keyword evidence="2" id="KW-0285">Flavoprotein</keyword>
<keyword evidence="7" id="KW-1185">Reference proteome</keyword>
<comment type="caution">
    <text evidence="6">The sequence shown here is derived from an EMBL/GenBank/DDBJ whole genome shotgun (WGS) entry which is preliminary data.</text>
</comment>
<dbReference type="InterPro" id="IPR012349">
    <property type="entry name" value="Split_barrel_FMN-bd"/>
</dbReference>
<dbReference type="Proteomes" id="UP000886653">
    <property type="component" value="Unassembled WGS sequence"/>
</dbReference>
<keyword evidence="3" id="KW-0288">FMN</keyword>